<dbReference type="Pfam" id="PF01607">
    <property type="entry name" value="CBM_14"/>
    <property type="match status" value="2"/>
</dbReference>
<dbReference type="InterPro" id="IPR029070">
    <property type="entry name" value="Chitinase_insertion_sf"/>
</dbReference>
<dbReference type="Gene3D" id="2.170.140.10">
    <property type="entry name" value="Chitin binding domain"/>
    <property type="match status" value="2"/>
</dbReference>
<evidence type="ECO:0000259" key="10">
    <source>
        <dbReference type="PROSITE" id="PS51910"/>
    </source>
</evidence>
<dbReference type="InterPro" id="IPR017853">
    <property type="entry name" value="GH"/>
</dbReference>
<comment type="similarity">
    <text evidence="1">Belongs to the glycosyl hydrolase 18 family. Chitinase class II subfamily.</text>
</comment>
<evidence type="ECO:0000256" key="1">
    <source>
        <dbReference type="ARBA" id="ARBA00009121"/>
    </source>
</evidence>
<dbReference type="Gene3D" id="3.20.20.80">
    <property type="entry name" value="Glycosidases"/>
    <property type="match status" value="4"/>
</dbReference>
<dbReference type="PROSITE" id="PS50940">
    <property type="entry name" value="CHIT_BIND_II"/>
    <property type="match status" value="2"/>
</dbReference>
<dbReference type="Gene3D" id="3.10.50.10">
    <property type="match status" value="4"/>
</dbReference>
<feature type="domain" description="GH18" evidence="10">
    <location>
        <begin position="737"/>
        <end position="1106"/>
    </location>
</feature>
<evidence type="ECO:0000256" key="7">
    <source>
        <dbReference type="RuleBase" id="RU000489"/>
    </source>
</evidence>
<dbReference type="GO" id="GO:0008061">
    <property type="term" value="F:chitin binding"/>
    <property type="evidence" value="ECO:0007669"/>
    <property type="project" value="UniProtKB-KW"/>
</dbReference>
<feature type="signal peptide" evidence="8">
    <location>
        <begin position="1"/>
        <end position="21"/>
    </location>
</feature>
<dbReference type="GO" id="GO:0006032">
    <property type="term" value="P:chitin catabolic process"/>
    <property type="evidence" value="ECO:0007669"/>
    <property type="project" value="TreeGrafter"/>
</dbReference>
<keyword evidence="6 7" id="KW-0326">Glycosidase</keyword>
<keyword evidence="2" id="KW-0147">Chitin-binding</keyword>
<dbReference type="InterPro" id="IPR050314">
    <property type="entry name" value="Glycosyl_Hydrlase_18"/>
</dbReference>
<feature type="domain" description="Chitin-binding type-2" evidence="9">
    <location>
        <begin position="1969"/>
        <end position="2022"/>
    </location>
</feature>
<evidence type="ECO:0000256" key="4">
    <source>
        <dbReference type="ARBA" id="ARBA00022801"/>
    </source>
</evidence>
<dbReference type="SUPFAM" id="SSF54556">
    <property type="entry name" value="Chitinase insertion domain"/>
    <property type="match status" value="3"/>
</dbReference>
<dbReference type="InterPro" id="IPR001223">
    <property type="entry name" value="Glyco_hydro18_cat"/>
</dbReference>
<dbReference type="Pfam" id="PF00704">
    <property type="entry name" value="Glyco_hydro_18"/>
    <property type="match status" value="4"/>
</dbReference>
<keyword evidence="5" id="KW-1015">Disulfide bond</keyword>
<name>A0A814QNN8_9BILA</name>
<keyword evidence="3 8" id="KW-0732">Signal</keyword>
<protein>
    <recommendedName>
        <fullName evidence="13">Chitinase</fullName>
    </recommendedName>
</protein>
<dbReference type="InterPro" id="IPR036508">
    <property type="entry name" value="Chitin-bd_dom_sf"/>
</dbReference>
<comment type="caution">
    <text evidence="11">The sequence shown here is derived from an EMBL/GenBank/DDBJ whole genome shotgun (WGS) entry which is preliminary data.</text>
</comment>
<dbReference type="InterPro" id="IPR002557">
    <property type="entry name" value="Chitin-bd_dom"/>
</dbReference>
<dbReference type="PROSITE" id="PS51910">
    <property type="entry name" value="GH18_2"/>
    <property type="match status" value="3"/>
</dbReference>
<dbReference type="SMART" id="SM00494">
    <property type="entry name" value="ChtBD2"/>
    <property type="match status" value="2"/>
</dbReference>
<evidence type="ECO:0000256" key="5">
    <source>
        <dbReference type="ARBA" id="ARBA00023157"/>
    </source>
</evidence>
<dbReference type="FunFam" id="3.10.50.10:FF:000004">
    <property type="entry name" value="Chitinase 5"/>
    <property type="match status" value="2"/>
</dbReference>
<feature type="chain" id="PRO_5032351448" description="Chitinase" evidence="8">
    <location>
        <begin position="22"/>
        <end position="2022"/>
    </location>
</feature>
<evidence type="ECO:0000256" key="2">
    <source>
        <dbReference type="ARBA" id="ARBA00022669"/>
    </source>
</evidence>
<keyword evidence="4 7" id="KW-0378">Hydrolase</keyword>
<dbReference type="InterPro" id="IPR001579">
    <property type="entry name" value="Glyco_hydro_18_chit_AS"/>
</dbReference>
<dbReference type="PROSITE" id="PS01095">
    <property type="entry name" value="GH18_1"/>
    <property type="match status" value="2"/>
</dbReference>
<evidence type="ECO:0000313" key="11">
    <source>
        <dbReference type="EMBL" id="CAF1123067.1"/>
    </source>
</evidence>
<feature type="domain" description="GH18" evidence="10">
    <location>
        <begin position="1138"/>
        <end position="1502"/>
    </location>
</feature>
<gene>
    <name evidence="11" type="ORF">JXQ802_LOCUS20311</name>
</gene>
<sequence length="2022" mass="235573">MLQNFSHILVLFFLLNISINGHDHYIQSSSSFFSQNNIDKRHVIKNSTIPYEKTGRNIKRPLSTDSLINRQILERNYIKKQKTNYHTSNNFIRNQQESIESKSIVKRKINPLYSDLILYSNNQTNLNSSIQMKKTFQFNSINRIMINISKLNIDIETKNISIVFHDIVTDFLHLKHSQSISIQYSTSMSNNEMISIKKYFIEKILIILDEYINNKINKDLIDKKSNQINLIYENLTDIFNIYESNFDSIYFTRIHTKENLTLIINSIMSTTEYVDDKYCSIKFKYFNYIYCIKIDFNKILWNLPKEDNSIQSLKLFNSINIQTQILSYEENHHPQVFQYKTNSKTTEPLIVCYYTNWSQYRHGPGRFYPENLDVNLCTHIVYAFAKLDNDRIVPYEWNDESTPWSVGMYQRIINLRKSNKLKVLLGLGGWNHGSHPFSNMVHNETQRTNFIRATIRFLEKHQFDGLDLDWEYPGSREGSRPSDKQHFSNLLIELKEAFRPFHFLLTAAVGAGKPTIDAAYEISQVCQILDIVNLMSYDLHGSWETKTGIHIPLYSRQNDNQLDKQLTQDWSVRYWINNGCSPSKIVMGLALYGRTFRLASPSKNYIGAPAVGPGNAGLYTNEQGFLAYYEICTRVKQQGWTKIFDEEQKTNYAYKDEQWVGYDDLYSIGYKIQYVQEMGLAGIMFWAADLDDFTGSVCNEGKYPLMNKAVSLIRSQIQPTISSIKINSTKSSFQEKKRIVCYYTNWAQYRPDQGKFYPEDLDGSLCTHIIYASAILKNSKLAPFQLNDEDTQSNKGMYSRVLALKKTHNIKILLGVSGPNFGSADFSHMVENEQLRKVFVYQATLFIRDHQFDGLNLDWEYPVNRLGSRSQDKQLFTSLVKELKEAFEPYNLLLTATVAAEKSTIETAYEIDKIAKYVDFINLMTYNLHESGSKNMTGHHTALYAHPQEDQYQMTLNQNWSVNYWIKQGMPKEKISMGLATYGRTFKLFNNLNRGIRLLSTGPGERGKYTREYGFIAYYEICEKLNSGQWISEYDDIQKSMYAYDEDTWVSYDNIQTISIRANYVIEQNLGGVMIWAADLDDFSGKFCNNGRYPLMNAVANIIRTGQIQPIYISTRPTSTSRTYSTIKMTKFTLPLQSNTLSSWTSWLTRSSPINILSQSIVCMTRINPVLFNSVNINLCSHLIIIERDLLSIDIDLFQSTLSLDILKQLKVMKRKNENLKIFYSILGQWNSKHFDLLRNDQQRQKLNKKMEQYLTNYTFDGLDIDWNIQVDQIPSLTDKHLLSTWLLELRYLFVANKYSLSIGISGEKHIIDSYYDFNIISKMVDFIRLMAFDWTRINETSLTNRVNSLENQRYNYQFNYINWLINYIKILGVSSKQISVSIQTYGRLFEFIYQNQYLIRSSRIDSSKILPYSHICKLLKTKDFIQEYDNKTSSSYLFNFKTKQLISFDTIDDIQIKVRFVKLEGLFGITLSWLDIDDIYGLCGKGSYPILNTISNLLDFNSNKQSSEKNFNNINDLKEKSSKKQIFCSISSNTEAYYGLIRFTLDKIKVDLCNYLLIDYNNSLLSTSTYNQFKILLTISLNDFFIIDQLIYNFRIKQIYGFNIYLKKFSNDIIEQIHIIRSKLSNKYLLTISFEIETNNSFLYEYSNLIQLNNLVDYIIILPFDDKSTKNFQEIKPWNSLYSTSQYNLTYFSMNSILTRILSYGVSKDKIIMSIPTYGLSFVLEDHIKYNINDHILEQGLPGRITHRKGILAAYEICHLIKQENYRRFFDNKTFLVMAHHKNNLIIYDDTQPFQLKNHIVINGTVEYKSNFIINSQIGGVLIHHIDMDDYIGLSCNLGAYPISSVVSRIFSQSKSYIKPTTTTATITLNNQYETTKIRSTVINNLCSGVKTEQLIEDKIDCRYYYVCQSNNSKPISHLQCPQNMFFSMKEKACTHQNSDCSSKSMFNSMAKSIEQTQKSLSRQSDKRFQCQKANGIFADLYDCRQYILCSNNIPFIMKCPSKTKFNSLLNRCDEWSNICP</sequence>
<evidence type="ECO:0000313" key="12">
    <source>
        <dbReference type="Proteomes" id="UP000663870"/>
    </source>
</evidence>
<dbReference type="SMART" id="SM00636">
    <property type="entry name" value="Glyco_18"/>
    <property type="match status" value="3"/>
</dbReference>
<evidence type="ECO:0000256" key="6">
    <source>
        <dbReference type="ARBA" id="ARBA00023295"/>
    </source>
</evidence>
<dbReference type="FunFam" id="3.20.20.80:FF:000007">
    <property type="entry name" value="Acidic mammalian chitinase"/>
    <property type="match status" value="2"/>
</dbReference>
<dbReference type="SUPFAM" id="SSF51445">
    <property type="entry name" value="(Trans)glycosidases"/>
    <property type="match status" value="4"/>
</dbReference>
<accession>A0A814QNN8</accession>
<evidence type="ECO:0000256" key="8">
    <source>
        <dbReference type="SAM" id="SignalP"/>
    </source>
</evidence>
<evidence type="ECO:0008006" key="13">
    <source>
        <dbReference type="Google" id="ProtNLM"/>
    </source>
</evidence>
<organism evidence="11 12">
    <name type="scientific">Rotaria sordida</name>
    <dbReference type="NCBI Taxonomy" id="392033"/>
    <lineage>
        <taxon>Eukaryota</taxon>
        <taxon>Metazoa</taxon>
        <taxon>Spiralia</taxon>
        <taxon>Gnathifera</taxon>
        <taxon>Rotifera</taxon>
        <taxon>Eurotatoria</taxon>
        <taxon>Bdelloidea</taxon>
        <taxon>Philodinida</taxon>
        <taxon>Philodinidae</taxon>
        <taxon>Rotaria</taxon>
    </lineage>
</organism>
<dbReference type="EMBL" id="CAJNOL010000578">
    <property type="protein sequence ID" value="CAF1123067.1"/>
    <property type="molecule type" value="Genomic_DNA"/>
</dbReference>
<reference evidence="11" key="1">
    <citation type="submission" date="2021-02" db="EMBL/GenBank/DDBJ databases">
        <authorList>
            <person name="Nowell W R."/>
        </authorList>
    </citation>
    <scope>NUCLEOTIDE SEQUENCE</scope>
</reference>
<dbReference type="GO" id="GO:0005576">
    <property type="term" value="C:extracellular region"/>
    <property type="evidence" value="ECO:0007669"/>
    <property type="project" value="InterPro"/>
</dbReference>
<feature type="domain" description="Chitin-binding type-2" evidence="9">
    <location>
        <begin position="1885"/>
        <end position="1944"/>
    </location>
</feature>
<dbReference type="PANTHER" id="PTHR11177">
    <property type="entry name" value="CHITINASE"/>
    <property type="match status" value="1"/>
</dbReference>
<dbReference type="SUPFAM" id="SSF57625">
    <property type="entry name" value="Invertebrate chitin-binding proteins"/>
    <property type="match status" value="2"/>
</dbReference>
<evidence type="ECO:0000256" key="3">
    <source>
        <dbReference type="ARBA" id="ARBA00022729"/>
    </source>
</evidence>
<dbReference type="Proteomes" id="UP000663870">
    <property type="component" value="Unassembled WGS sequence"/>
</dbReference>
<dbReference type="InterPro" id="IPR011583">
    <property type="entry name" value="Chitinase_II/V-like_cat"/>
</dbReference>
<dbReference type="GO" id="GO:0005975">
    <property type="term" value="P:carbohydrate metabolic process"/>
    <property type="evidence" value="ECO:0007669"/>
    <property type="project" value="InterPro"/>
</dbReference>
<proteinExistence type="inferred from homology"/>
<evidence type="ECO:0000259" key="9">
    <source>
        <dbReference type="PROSITE" id="PS50940"/>
    </source>
</evidence>
<keyword evidence="12" id="KW-1185">Reference proteome</keyword>
<dbReference type="PANTHER" id="PTHR11177:SF317">
    <property type="entry name" value="CHITINASE 12-RELATED"/>
    <property type="match status" value="1"/>
</dbReference>
<feature type="domain" description="GH18" evidence="10">
    <location>
        <begin position="348"/>
        <end position="716"/>
    </location>
</feature>
<dbReference type="GO" id="GO:0004568">
    <property type="term" value="F:chitinase activity"/>
    <property type="evidence" value="ECO:0007669"/>
    <property type="project" value="TreeGrafter"/>
</dbReference>
<dbReference type="CDD" id="cd02872">
    <property type="entry name" value="GH18_chitolectin_chitotriosidase"/>
    <property type="match status" value="2"/>
</dbReference>